<evidence type="ECO:0000256" key="2">
    <source>
        <dbReference type="ARBA" id="ARBA00022490"/>
    </source>
</evidence>
<keyword evidence="3" id="KW-0479">Metal-binding</keyword>
<keyword evidence="4 8" id="KW-0863">Zinc-finger</keyword>
<dbReference type="OrthoDB" id="5864971at2759"/>
<dbReference type="PANTHER" id="PTHR12887">
    <property type="entry name" value="NANOS PROTEIN"/>
    <property type="match status" value="1"/>
</dbReference>
<accession>A0A6P7XU14</accession>
<comment type="similarity">
    <text evidence="8">Belongs to the nanos family.</text>
</comment>
<evidence type="ECO:0000256" key="8">
    <source>
        <dbReference type="PROSITE-ProRule" id="PRU00855"/>
    </source>
</evidence>
<dbReference type="GO" id="GO:0006417">
    <property type="term" value="P:regulation of translation"/>
    <property type="evidence" value="ECO:0007669"/>
    <property type="project" value="UniProtKB-UniRule"/>
</dbReference>
<feature type="domain" description="Nanos-type" evidence="9">
    <location>
        <begin position="59"/>
        <end position="113"/>
    </location>
</feature>
<dbReference type="Gene3D" id="4.10.60.30">
    <property type="entry name" value="Nanos, RNA-binding domain"/>
    <property type="match status" value="1"/>
</dbReference>
<comment type="subcellular location">
    <subcellularLocation>
        <location evidence="1">Cytoplasm</location>
    </subcellularLocation>
</comment>
<keyword evidence="7 8" id="KW-0694">RNA-binding</keyword>
<evidence type="ECO:0000256" key="1">
    <source>
        <dbReference type="ARBA" id="ARBA00004496"/>
    </source>
</evidence>
<dbReference type="InParanoid" id="A0A6P7XU14"/>
<keyword evidence="10" id="KW-1185">Reference proteome</keyword>
<evidence type="ECO:0000256" key="6">
    <source>
        <dbReference type="ARBA" id="ARBA00022845"/>
    </source>
</evidence>
<dbReference type="RefSeq" id="XP_030053949.1">
    <property type="nucleotide sequence ID" value="XM_030198089.1"/>
</dbReference>
<dbReference type="InterPro" id="IPR024161">
    <property type="entry name" value="Znf_nanos-typ"/>
</dbReference>
<evidence type="ECO:0000256" key="3">
    <source>
        <dbReference type="ARBA" id="ARBA00022723"/>
    </source>
</evidence>
<dbReference type="GO" id="GO:0003723">
    <property type="term" value="F:RNA binding"/>
    <property type="evidence" value="ECO:0007669"/>
    <property type="project" value="UniProtKB-UniRule"/>
</dbReference>
<proteinExistence type="inferred from homology"/>
<keyword evidence="6 8" id="KW-0810">Translation regulation</keyword>
<dbReference type="GO" id="GO:0008270">
    <property type="term" value="F:zinc ion binding"/>
    <property type="evidence" value="ECO:0007669"/>
    <property type="project" value="UniProtKB-KW"/>
</dbReference>
<dbReference type="Pfam" id="PF05741">
    <property type="entry name" value="zf-nanos"/>
    <property type="match status" value="1"/>
</dbReference>
<dbReference type="KEGG" id="muo:115466655"/>
<dbReference type="FunCoup" id="A0A6P7XU14">
    <property type="interactions" value="826"/>
</dbReference>
<evidence type="ECO:0000256" key="5">
    <source>
        <dbReference type="ARBA" id="ARBA00022833"/>
    </source>
</evidence>
<keyword evidence="5" id="KW-0862">Zinc</keyword>
<gene>
    <name evidence="11" type="primary">LOC115466655</name>
</gene>
<sequence>MWGTEFVPQFEVWKDYLGLAALVKEMHDSDWKEVTPLPATAASGKSDTRKSVSTRLSSICSFCKQNGESKSVYSAHALKDEVGNVRCPILLQYVCPQCGATGENAHTKRYCPLTKKGYCSVYRFTTRNAAGKRSHGLSKASLKE</sequence>
<keyword evidence="2" id="KW-0963">Cytoplasm</keyword>
<evidence type="ECO:0000259" key="9">
    <source>
        <dbReference type="PROSITE" id="PS51522"/>
    </source>
</evidence>
<dbReference type="Proteomes" id="UP000515156">
    <property type="component" value="Chromosome 1"/>
</dbReference>
<protein>
    <submittedName>
        <fullName evidence="11">Nanos homolog 3-like</fullName>
    </submittedName>
</protein>
<dbReference type="InterPro" id="IPR008705">
    <property type="entry name" value="Nanos/Xcar2"/>
</dbReference>
<dbReference type="AlphaFoldDB" id="A0A6P7XU14"/>
<dbReference type="GO" id="GO:0005737">
    <property type="term" value="C:cytoplasm"/>
    <property type="evidence" value="ECO:0007669"/>
    <property type="project" value="UniProtKB-SubCell"/>
</dbReference>
<evidence type="ECO:0000313" key="10">
    <source>
        <dbReference type="Proteomes" id="UP000515156"/>
    </source>
</evidence>
<dbReference type="PROSITE" id="PS51522">
    <property type="entry name" value="ZF_NANOS"/>
    <property type="match status" value="1"/>
</dbReference>
<organism evidence="10 11">
    <name type="scientific">Microcaecilia unicolor</name>
    <dbReference type="NCBI Taxonomy" id="1415580"/>
    <lineage>
        <taxon>Eukaryota</taxon>
        <taxon>Metazoa</taxon>
        <taxon>Chordata</taxon>
        <taxon>Craniata</taxon>
        <taxon>Vertebrata</taxon>
        <taxon>Euteleostomi</taxon>
        <taxon>Amphibia</taxon>
        <taxon>Gymnophiona</taxon>
        <taxon>Siphonopidae</taxon>
        <taxon>Microcaecilia</taxon>
    </lineage>
</organism>
<name>A0A6P7XU14_9AMPH</name>
<dbReference type="GeneID" id="115466655"/>
<evidence type="ECO:0000313" key="11">
    <source>
        <dbReference type="RefSeq" id="XP_030053949.1"/>
    </source>
</evidence>
<dbReference type="InterPro" id="IPR038129">
    <property type="entry name" value="Nanos_sf"/>
</dbReference>
<evidence type="ECO:0000256" key="4">
    <source>
        <dbReference type="ARBA" id="ARBA00022771"/>
    </source>
</evidence>
<reference evidence="11" key="1">
    <citation type="submission" date="2025-08" db="UniProtKB">
        <authorList>
            <consortium name="RefSeq"/>
        </authorList>
    </citation>
    <scope>IDENTIFICATION</scope>
</reference>
<evidence type="ECO:0000256" key="7">
    <source>
        <dbReference type="ARBA" id="ARBA00022884"/>
    </source>
</evidence>